<evidence type="ECO:0000256" key="3">
    <source>
        <dbReference type="ARBA" id="ARBA00023125"/>
    </source>
</evidence>
<dbReference type="GO" id="GO:0009307">
    <property type="term" value="P:DNA restriction-modification system"/>
    <property type="evidence" value="ECO:0007669"/>
    <property type="project" value="UniProtKB-KW"/>
</dbReference>
<dbReference type="Proteomes" id="UP000062768">
    <property type="component" value="Chromosome I"/>
</dbReference>
<proteinExistence type="inferred from homology"/>
<evidence type="ECO:0000313" key="6">
    <source>
        <dbReference type="EMBL" id="CEL25724.1"/>
    </source>
</evidence>
<evidence type="ECO:0000259" key="4">
    <source>
        <dbReference type="Pfam" id="PF01420"/>
    </source>
</evidence>
<protein>
    <submittedName>
        <fullName evidence="5">Type I restriction-modification system S ubunit HsdS</fullName>
    </submittedName>
</protein>
<dbReference type="GO" id="GO:0003677">
    <property type="term" value="F:DNA binding"/>
    <property type="evidence" value="ECO:0007669"/>
    <property type="project" value="UniProtKB-KW"/>
</dbReference>
<dbReference type="InterPro" id="IPR000055">
    <property type="entry name" value="Restrct_endonuc_typeI_TRD"/>
</dbReference>
<keyword evidence="2" id="KW-0680">Restriction system</keyword>
<dbReference type="InterPro" id="IPR052021">
    <property type="entry name" value="Type-I_RS_S_subunit"/>
</dbReference>
<dbReference type="CDD" id="cd17494">
    <property type="entry name" value="RMtype1_S_Sma198ORF994P-TRD2-CR2_like"/>
    <property type="match status" value="1"/>
</dbReference>
<dbReference type="SUPFAM" id="SSF116734">
    <property type="entry name" value="DNA methylase specificity domain"/>
    <property type="match status" value="2"/>
</dbReference>
<evidence type="ECO:0000256" key="2">
    <source>
        <dbReference type="ARBA" id="ARBA00022747"/>
    </source>
</evidence>
<organism evidence="5 7">
    <name type="scientific">Methanobacterium formicicum</name>
    <dbReference type="NCBI Taxonomy" id="2162"/>
    <lineage>
        <taxon>Archaea</taxon>
        <taxon>Methanobacteriati</taxon>
        <taxon>Methanobacteriota</taxon>
        <taxon>Methanomada group</taxon>
        <taxon>Methanobacteria</taxon>
        <taxon>Methanobacteriales</taxon>
        <taxon>Methanobacteriaceae</taxon>
        <taxon>Methanobacterium</taxon>
    </lineage>
</organism>
<keyword evidence="3" id="KW-0238">DNA-binding</keyword>
<dbReference type="REBASE" id="132150">
    <property type="entry name" value="S1.MfoMb9ORF2111P"/>
</dbReference>
<reference evidence="5" key="1">
    <citation type="submission" date="2013-12" db="EMBL/GenBank/DDBJ databases">
        <title>The complete genome sequence of Methanobacterium sp. BRM9.</title>
        <authorList>
            <consortium name="Pastoral Greenhouse Gas Research Consortium"/>
            <person name="Kelly W.J."/>
            <person name="Leahy S.C."/>
            <person name="Perry R."/>
            <person name="Li D."/>
            <person name="Altermann E."/>
            <person name="Lambie S.C."/>
            <person name="Attwood G.T."/>
        </authorList>
    </citation>
    <scope>NUCLEOTIDE SEQUENCE [LARGE SCALE GENOMIC DNA]</scope>
    <source>
        <strain evidence="5">BRM9</strain>
    </source>
</reference>
<name>A0A089ZUQ9_METFO</name>
<dbReference type="AlphaFoldDB" id="A0A089ZUQ9"/>
<sequence length="424" mass="48491">MRSRTYISNKLEQETFPYSTKTINRENLVKFKGVRMIKPKLRFPEFSGEWKEKKFGNFCSIDMGQSPSSKNYTENPNDTILIQGNADLENGKVVPRIFTKEITKTSEPGNIIMTVRAPVGDIAINNYFACIGRGVCSIKGNIFVYYLLENLKERNVWKKLSQGSTFEAINSLDIKNLNVNIPELNEQKKIASFLSQIDRKIVLLETKQKLWETYKKGITQQIFNQKIRFKNKKGEDYPEWEKKKLDDISKFSKGKGISKNDISRDGIDCIRYGELYTIYKEEINEIISKTNLKDDKLVLSDENDIIIPSSGETAIDIATASCIMKSGVAIGGDTTIIQTAENGLFISYYLNHQRSNIARLAQGVSVVHLYSNQLKGLELNIPSIEEQKKIADFLSTIEIKIRQLEKELIINFKFKKGLLQQMFL</sequence>
<dbReference type="REBASE" id="94270">
    <property type="entry name" value="S4.MfoBRM9ORF281P"/>
</dbReference>
<comment type="similarity">
    <text evidence="1">Belongs to the type-I restriction system S methylase family.</text>
</comment>
<evidence type="ECO:0000313" key="8">
    <source>
        <dbReference type="Proteomes" id="UP000062768"/>
    </source>
</evidence>
<dbReference type="RefSeq" id="WP_145900041.1">
    <property type="nucleotide sequence ID" value="NZ_LN734822.1"/>
</dbReference>
<dbReference type="EMBL" id="LN734822">
    <property type="protein sequence ID" value="CEL25724.1"/>
    <property type="molecule type" value="Genomic_DNA"/>
</dbReference>
<feature type="domain" description="Type I restriction modification DNA specificity" evidence="4">
    <location>
        <begin position="49"/>
        <end position="208"/>
    </location>
</feature>
<dbReference type="Pfam" id="PF01420">
    <property type="entry name" value="Methylase_S"/>
    <property type="match status" value="2"/>
</dbReference>
<keyword evidence="8" id="KW-1185">Reference proteome</keyword>
<dbReference type="STRING" id="2162.BRM9_0287"/>
<evidence type="ECO:0000313" key="7">
    <source>
        <dbReference type="Proteomes" id="UP000029661"/>
    </source>
</evidence>
<dbReference type="InterPro" id="IPR044946">
    <property type="entry name" value="Restrct_endonuc_typeI_TRD_sf"/>
</dbReference>
<dbReference type="PATRIC" id="fig|2162.10.peg.2177"/>
<accession>A0A089ZUQ9</accession>
<dbReference type="KEGG" id="mfc:BRM9_0287"/>
<dbReference type="Gene3D" id="3.90.220.20">
    <property type="entry name" value="DNA methylase specificity domains"/>
    <property type="match status" value="2"/>
</dbReference>
<dbReference type="EMBL" id="CP006933">
    <property type="protein sequence ID" value="AIS31114.1"/>
    <property type="molecule type" value="Genomic_DNA"/>
</dbReference>
<reference evidence="6" key="2">
    <citation type="submission" date="2014-09" db="EMBL/GenBank/DDBJ databases">
        <authorList>
            <person name="Bishop-Lilly K.A."/>
            <person name="Broomall S.M."/>
            <person name="Chain P.S."/>
            <person name="Chertkov O."/>
            <person name="Coyne S.R."/>
            <person name="Daligault H.E."/>
            <person name="Davenport K.W."/>
            <person name="Erkkila T."/>
            <person name="Frey K.G."/>
            <person name="Gibbons H.S."/>
            <person name="Gu W."/>
            <person name="Jaissle J."/>
            <person name="Johnson S.L."/>
            <person name="Koroleva G.I."/>
            <person name="Ladner J.T."/>
            <person name="Lo C.-C."/>
            <person name="Minogue T.D."/>
            <person name="Munk C."/>
            <person name="Palacios G.F."/>
            <person name="Redden C.L."/>
            <person name="Rosenzweig C.N."/>
            <person name="Scholz M.B."/>
            <person name="Teshima H."/>
            <person name="Xu Y."/>
        </authorList>
    </citation>
    <scope>NUCLEOTIDE SEQUENCE</scope>
    <source>
        <strain evidence="6">Mb9</strain>
    </source>
</reference>
<evidence type="ECO:0000313" key="5">
    <source>
        <dbReference type="EMBL" id="AIS31114.1"/>
    </source>
</evidence>
<dbReference type="GeneID" id="41185891"/>
<gene>
    <name evidence="5" type="primary">hsdS</name>
    <name evidence="5" type="ORF">BRM9_0287</name>
    <name evidence="6" type="ORF">MB9_2105</name>
</gene>
<dbReference type="PANTHER" id="PTHR30408:SF12">
    <property type="entry name" value="TYPE I RESTRICTION ENZYME MJAVIII SPECIFICITY SUBUNIT"/>
    <property type="match status" value="1"/>
</dbReference>
<feature type="domain" description="Type I restriction modification DNA specificity" evidence="4">
    <location>
        <begin position="239"/>
        <end position="408"/>
    </location>
</feature>
<dbReference type="Proteomes" id="UP000029661">
    <property type="component" value="Chromosome"/>
</dbReference>
<evidence type="ECO:0000256" key="1">
    <source>
        <dbReference type="ARBA" id="ARBA00010923"/>
    </source>
</evidence>
<dbReference type="PANTHER" id="PTHR30408">
    <property type="entry name" value="TYPE-1 RESTRICTION ENZYME ECOKI SPECIFICITY PROTEIN"/>
    <property type="match status" value="1"/>
</dbReference>